<dbReference type="SUPFAM" id="SSF159941">
    <property type="entry name" value="MM3350-like"/>
    <property type="match status" value="1"/>
</dbReference>
<name>A0A537J619_9BACT</name>
<gene>
    <name evidence="2" type="ORF">E6H04_11540</name>
</gene>
<dbReference type="PANTHER" id="PTHR41878:SF1">
    <property type="entry name" value="TNPR PROTEIN"/>
    <property type="match status" value="1"/>
</dbReference>
<reference evidence="2 3" key="1">
    <citation type="journal article" date="2019" name="Nat. Microbiol.">
        <title>Mediterranean grassland soil C-N compound turnover is dependent on rainfall and depth, and is mediated by genomically divergent microorganisms.</title>
        <authorList>
            <person name="Diamond S."/>
            <person name="Andeer P.F."/>
            <person name="Li Z."/>
            <person name="Crits-Christoph A."/>
            <person name="Burstein D."/>
            <person name="Anantharaman K."/>
            <person name="Lane K.R."/>
            <person name="Thomas B.C."/>
            <person name="Pan C."/>
            <person name="Northen T.R."/>
            <person name="Banfield J.F."/>
        </authorList>
    </citation>
    <scope>NUCLEOTIDE SEQUENCE [LARGE SCALE GENOMIC DNA]</scope>
    <source>
        <strain evidence="2">NP_7</strain>
    </source>
</reference>
<evidence type="ECO:0000259" key="1">
    <source>
        <dbReference type="Pfam" id="PF07929"/>
    </source>
</evidence>
<dbReference type="EMBL" id="VBAO01000331">
    <property type="protein sequence ID" value="TMI78923.1"/>
    <property type="molecule type" value="Genomic_DNA"/>
</dbReference>
<protein>
    <submittedName>
        <fullName evidence="2">Plasmid pRiA4b ORF-3 family protein</fullName>
    </submittedName>
</protein>
<accession>A0A537J619</accession>
<sequence length="61" mass="6683">AGKRACPPEDCGGIAGYADFLAAIRTPRHPEHESMLDWIGGEFDPEAFDLGEINAVLRRSR</sequence>
<feature type="non-terminal residue" evidence="2">
    <location>
        <position position="1"/>
    </location>
</feature>
<evidence type="ECO:0000313" key="2">
    <source>
        <dbReference type="EMBL" id="TMI78923.1"/>
    </source>
</evidence>
<organism evidence="2 3">
    <name type="scientific">Candidatus Segetimicrobium genomatis</name>
    <dbReference type="NCBI Taxonomy" id="2569760"/>
    <lineage>
        <taxon>Bacteria</taxon>
        <taxon>Bacillati</taxon>
        <taxon>Candidatus Sysuimicrobiota</taxon>
        <taxon>Candidatus Sysuimicrobiia</taxon>
        <taxon>Candidatus Sysuimicrobiales</taxon>
        <taxon>Candidatus Segetimicrobiaceae</taxon>
        <taxon>Candidatus Segetimicrobium</taxon>
    </lineage>
</organism>
<dbReference type="Pfam" id="PF07929">
    <property type="entry name" value="PRiA4_ORF3"/>
    <property type="match status" value="1"/>
</dbReference>
<dbReference type="Gene3D" id="3.10.290.30">
    <property type="entry name" value="MM3350-like"/>
    <property type="match status" value="1"/>
</dbReference>
<dbReference type="Proteomes" id="UP000320048">
    <property type="component" value="Unassembled WGS sequence"/>
</dbReference>
<dbReference type="InterPro" id="IPR012912">
    <property type="entry name" value="Plasmid_pRiA4b_Orf3-like"/>
</dbReference>
<comment type="caution">
    <text evidence="2">The sequence shown here is derived from an EMBL/GenBank/DDBJ whole genome shotgun (WGS) entry which is preliminary data.</text>
</comment>
<dbReference type="InterPro" id="IPR024047">
    <property type="entry name" value="MM3350-like_sf"/>
</dbReference>
<feature type="domain" description="Plasmid pRiA4b Orf3-like" evidence="1">
    <location>
        <begin position="1"/>
        <end position="50"/>
    </location>
</feature>
<dbReference type="PANTHER" id="PTHR41878">
    <property type="entry name" value="LEXA REPRESSOR-RELATED"/>
    <property type="match status" value="1"/>
</dbReference>
<evidence type="ECO:0000313" key="3">
    <source>
        <dbReference type="Proteomes" id="UP000320048"/>
    </source>
</evidence>
<proteinExistence type="predicted"/>
<dbReference type="AlphaFoldDB" id="A0A537J619"/>